<sequence>MRTPSYIGDLICCDVKIGSLPPYVHGTRILPMEMNGVWAFELDVEYTGGAGLEVQTRVDAREEDLQIAEGKLQPNSSGDVPPEFLEGLADFEKQLSVPGGTGEGQDVKVDEPKGSKGTKVAPNNGSKWKSILKNIAEQVSQVPITLSIGVSSLRGTLRVHMKPPPSDQLWFGFTSMPEIEFDLVSSVGEHKITNSHVAMFLINRFKNGIREVMVLPNCESVTIPGMIAEKDDWVQRSVAPFMWLNQDSTSDHDSFEAAEVEINTLCTFPEMVSFAGFAFITGFLLGILALLAAEVAGFLYLLKRLNRKRNLHESNKTSSDPPKSIDFSLNKQVQQPHEFIKFSPFLISLSQGVIWVLESDESLKDWMNEKLPKEQQNKKKKKKDLLEVHPVRKSAHIKDHKLIFSNADGTQKIVSLKGCSVEAVSGSELPTRKWAKRYPIKVESKTSDLYKGNRVFYIFLQTSWEKESWCKALRLAACNDQERATWPTKLKHDFQNYTASLNVAYPSFMKQPSSGFDVESLDNKGVKIDAPSSKVRLFWKKFSRKKVPNREDKKTSSARHYQDSSGSSGRSTPAIKVRDNNIPEETEVQAFSRSWSHGSHVSDVDSEDKFYTDEGTLAWNLLISRLFFDVKLNTGIKTVVHERIQRVLSNMRLPSYIGDLICCDVRIGNLPPYIHGARVLPVEMNGVWAFELDIEYTGGAGLVVETRVDARAEDLQKGIAEGKLQPSPSGDVPIDLLEGLEEFEKQLSVPGGTVEVKTGGSDKPDESKGSKGTNNGSKWKSVLKNIAEQVSQVPINLSIGVSSLRGTLRVHMKPPPSDQLWLSFTAMPDIHFDLVSSVGDHKITNSHVATFLINKFKNGIREVMVLPNCENVTIPWMIAEKDDWVQRSVAPFMWLNQDSDSDHDSFEAAEVKPKADKPPSPEQTKKVANVHQKPRTDEEPVASSPSAANSAAPIVESEDTIARGGNDEETTPVSVQSSSRSIFSSEEDDLKGRQIGRKKRIFDFRKKFGEKFEEKKRHVEERSKQIVEKMRGP</sequence>
<keyword evidence="3 10" id="KW-0812">Transmembrane</keyword>
<feature type="compositionally biased region" description="Basic and acidic residues" evidence="9">
    <location>
        <begin position="105"/>
        <end position="114"/>
    </location>
</feature>
<dbReference type="InterPro" id="IPR057080">
    <property type="entry name" value="PH_SMPa"/>
</dbReference>
<dbReference type="PANTHER" id="PTHR13466">
    <property type="entry name" value="TEX2 PROTEIN-RELATED"/>
    <property type="match status" value="1"/>
</dbReference>
<evidence type="ECO:0000313" key="13">
    <source>
        <dbReference type="Proteomes" id="UP000266723"/>
    </source>
</evidence>
<evidence type="ECO:0000256" key="8">
    <source>
        <dbReference type="ARBA" id="ARBA00023136"/>
    </source>
</evidence>
<dbReference type="Proteomes" id="UP000266723">
    <property type="component" value="Unassembled WGS sequence"/>
</dbReference>
<keyword evidence="8 10" id="KW-0472">Membrane</keyword>
<name>A0ABQ7B135_BRACR</name>
<dbReference type="Pfam" id="PF23065">
    <property type="entry name" value="PH_SMPa"/>
    <property type="match status" value="1"/>
</dbReference>
<keyword evidence="2" id="KW-0813">Transport</keyword>
<dbReference type="InterPro" id="IPR031468">
    <property type="entry name" value="SMP_LBD"/>
</dbReference>
<dbReference type="PANTHER" id="PTHR13466:SF20">
    <property type="entry name" value="SMP-LTD DOMAIN-CONTAINING PROTEIN"/>
    <property type="match status" value="1"/>
</dbReference>
<evidence type="ECO:0000259" key="11">
    <source>
        <dbReference type="PROSITE" id="PS51847"/>
    </source>
</evidence>
<evidence type="ECO:0000256" key="7">
    <source>
        <dbReference type="ARBA" id="ARBA00023121"/>
    </source>
</evidence>
<reference evidence="12 13" key="1">
    <citation type="journal article" date="2020" name="BMC Genomics">
        <title>Intraspecific diversification of the crop wild relative Brassica cretica Lam. using demographic model selection.</title>
        <authorList>
            <person name="Kioukis A."/>
            <person name="Michalopoulou V.A."/>
            <person name="Briers L."/>
            <person name="Pirintsos S."/>
            <person name="Studholme D.J."/>
            <person name="Pavlidis P."/>
            <person name="Sarris P.F."/>
        </authorList>
    </citation>
    <scope>NUCLEOTIDE SEQUENCE [LARGE SCALE GENOMIC DNA]</scope>
    <source>
        <strain evidence="13">cv. PFS-1207/04</strain>
    </source>
</reference>
<proteinExistence type="predicted"/>
<keyword evidence="7" id="KW-0446">Lipid-binding</keyword>
<evidence type="ECO:0000256" key="2">
    <source>
        <dbReference type="ARBA" id="ARBA00022448"/>
    </source>
</evidence>
<evidence type="ECO:0000313" key="12">
    <source>
        <dbReference type="EMBL" id="KAF3520007.1"/>
    </source>
</evidence>
<keyword evidence="4" id="KW-0256">Endoplasmic reticulum</keyword>
<evidence type="ECO:0000256" key="5">
    <source>
        <dbReference type="ARBA" id="ARBA00022989"/>
    </source>
</evidence>
<comment type="caution">
    <text evidence="12">The sequence shown here is derived from an EMBL/GenBank/DDBJ whole genome shotgun (WGS) entry which is preliminary data.</text>
</comment>
<feature type="domain" description="SMP-LTD" evidence="11">
    <location>
        <begin position="1"/>
        <end position="224"/>
    </location>
</feature>
<evidence type="ECO:0000256" key="3">
    <source>
        <dbReference type="ARBA" id="ARBA00022692"/>
    </source>
</evidence>
<dbReference type="EMBL" id="QGKV02001556">
    <property type="protein sequence ID" value="KAF3520007.1"/>
    <property type="molecule type" value="Genomic_DNA"/>
</dbReference>
<feature type="transmembrane region" description="Helical" evidence="10">
    <location>
        <begin position="274"/>
        <end position="302"/>
    </location>
</feature>
<feature type="region of interest" description="Disordered" evidence="9">
    <location>
        <begin position="95"/>
        <end position="122"/>
    </location>
</feature>
<keyword evidence="6" id="KW-0445">Lipid transport</keyword>
<feature type="region of interest" description="Disordered" evidence="9">
    <location>
        <begin position="751"/>
        <end position="778"/>
    </location>
</feature>
<dbReference type="PROSITE" id="PS51847">
    <property type="entry name" value="SMP"/>
    <property type="match status" value="2"/>
</dbReference>
<comment type="subcellular location">
    <subcellularLocation>
        <location evidence="1">Endoplasmic reticulum membrane</location>
    </subcellularLocation>
</comment>
<evidence type="ECO:0000256" key="1">
    <source>
        <dbReference type="ARBA" id="ARBA00004586"/>
    </source>
</evidence>
<keyword evidence="13" id="KW-1185">Reference proteome</keyword>
<protein>
    <recommendedName>
        <fullName evidence="11">SMP-LTD domain-containing protein</fullName>
    </recommendedName>
</protein>
<feature type="domain" description="SMP-LTD" evidence="11">
    <location>
        <begin position="613"/>
        <end position="875"/>
    </location>
</feature>
<feature type="compositionally biased region" description="Low complexity" evidence="9">
    <location>
        <begin position="942"/>
        <end position="953"/>
    </location>
</feature>
<feature type="region of interest" description="Disordered" evidence="9">
    <location>
        <begin position="901"/>
        <end position="992"/>
    </location>
</feature>
<evidence type="ECO:0000256" key="6">
    <source>
        <dbReference type="ARBA" id="ARBA00023055"/>
    </source>
</evidence>
<feature type="compositionally biased region" description="Low complexity" evidence="9">
    <location>
        <begin position="974"/>
        <end position="984"/>
    </location>
</feature>
<gene>
    <name evidence="12" type="ORF">DY000_02063787</name>
</gene>
<organism evidence="12 13">
    <name type="scientific">Brassica cretica</name>
    <name type="common">Mustard</name>
    <dbReference type="NCBI Taxonomy" id="69181"/>
    <lineage>
        <taxon>Eukaryota</taxon>
        <taxon>Viridiplantae</taxon>
        <taxon>Streptophyta</taxon>
        <taxon>Embryophyta</taxon>
        <taxon>Tracheophyta</taxon>
        <taxon>Spermatophyta</taxon>
        <taxon>Magnoliopsida</taxon>
        <taxon>eudicotyledons</taxon>
        <taxon>Gunneridae</taxon>
        <taxon>Pentapetalae</taxon>
        <taxon>rosids</taxon>
        <taxon>malvids</taxon>
        <taxon>Brassicales</taxon>
        <taxon>Brassicaceae</taxon>
        <taxon>Brassiceae</taxon>
        <taxon>Brassica</taxon>
    </lineage>
</organism>
<dbReference type="CDD" id="cd21675">
    <property type="entry name" value="SMP_TEX2"/>
    <property type="match status" value="2"/>
</dbReference>
<evidence type="ECO:0000256" key="10">
    <source>
        <dbReference type="SAM" id="Phobius"/>
    </source>
</evidence>
<accession>A0ABQ7B135</accession>
<feature type="compositionally biased region" description="Basic and acidic residues" evidence="9">
    <location>
        <begin position="760"/>
        <end position="769"/>
    </location>
</feature>
<feature type="region of interest" description="Disordered" evidence="9">
    <location>
        <begin position="549"/>
        <end position="577"/>
    </location>
</feature>
<evidence type="ECO:0000256" key="9">
    <source>
        <dbReference type="SAM" id="MobiDB-lite"/>
    </source>
</evidence>
<evidence type="ECO:0000256" key="4">
    <source>
        <dbReference type="ARBA" id="ARBA00022824"/>
    </source>
</evidence>
<feature type="compositionally biased region" description="Basic and acidic residues" evidence="9">
    <location>
        <begin position="901"/>
        <end position="925"/>
    </location>
</feature>
<keyword evidence="5 10" id="KW-1133">Transmembrane helix</keyword>